<evidence type="ECO:0000313" key="4">
    <source>
        <dbReference type="Proteomes" id="UP000198281"/>
    </source>
</evidence>
<dbReference type="SUPFAM" id="SSF56563">
    <property type="entry name" value="Major capsid protein gp5"/>
    <property type="match status" value="1"/>
</dbReference>
<reference evidence="4" key="1">
    <citation type="submission" date="2017-06" db="EMBL/GenBank/DDBJ databases">
        <authorList>
            <person name="Varghese N."/>
            <person name="Submissions S."/>
        </authorList>
    </citation>
    <scope>NUCLEOTIDE SEQUENCE [LARGE SCALE GENOMIC DNA]</scope>
    <source>
        <strain evidence="4">LNB2</strain>
    </source>
</reference>
<evidence type="ECO:0000259" key="2">
    <source>
        <dbReference type="Pfam" id="PF05065"/>
    </source>
</evidence>
<organism evidence="3 4">
    <name type="scientific">Edaphosphingomonas laterariae</name>
    <dbReference type="NCBI Taxonomy" id="861865"/>
    <lineage>
        <taxon>Bacteria</taxon>
        <taxon>Pseudomonadati</taxon>
        <taxon>Pseudomonadota</taxon>
        <taxon>Alphaproteobacteria</taxon>
        <taxon>Sphingomonadales</taxon>
        <taxon>Rhizorhabdaceae</taxon>
        <taxon>Edaphosphingomonas</taxon>
    </lineage>
</organism>
<comment type="subcellular location">
    <subcellularLocation>
        <location evidence="1">Virion</location>
    </subcellularLocation>
</comment>
<dbReference type="Gene3D" id="3.30.2400.10">
    <property type="entry name" value="Major capsid protein gp5"/>
    <property type="match status" value="1"/>
</dbReference>
<dbReference type="Proteomes" id="UP000198281">
    <property type="component" value="Unassembled WGS sequence"/>
</dbReference>
<dbReference type="RefSeq" id="WP_089219409.1">
    <property type="nucleotide sequence ID" value="NZ_FZOS01000008.1"/>
</dbReference>
<keyword evidence="4" id="KW-1185">Reference proteome</keyword>
<evidence type="ECO:0000256" key="1">
    <source>
        <dbReference type="ARBA" id="ARBA00004328"/>
    </source>
</evidence>
<feature type="domain" description="Phage capsid-like C-terminal" evidence="2">
    <location>
        <begin position="170"/>
        <end position="438"/>
    </location>
</feature>
<sequence>MIRKIALLGGLSAAGLIGRMSAAELTVGRYMRDGTGHNVNGDGRRELSVEELARELKSDFEKRFDKVKEIAEDAVGKARTGEDLTKAAKEIADEALIGMNAVKARMDEIEQKLARDPGGDDLDVKSLGQQFTADERVKAFLDSTSRRGRVDMSAKATITSATTAAAGSAGDAVNQTRLPGILTPPERRLTVRDLITPGRMDGNTLEYVKETGFANNAAGTAEGAAKPQSDITFDLISTTAKVIAHHAKASRQILDDVAQLESYIDGRLRYGLAFKEEQQLLLGDGTGQNLLGIVPQATAYAAPITLASPTSIDLMRLAMLQAALAEYPATGHVMNPIDWAWIETLKDAEGRYIIGNPQGAIAPTLWGLPVVATQAMTVDKFLTGAFKLGAQVFDRWLARVEIATENEDDFIKNLITMLCEERLALAVYRPEAFIYGDFGRVA</sequence>
<proteinExistence type="predicted"/>
<dbReference type="Gene3D" id="3.30.2320.10">
    <property type="entry name" value="hypothetical protein PF0899 domain"/>
    <property type="match status" value="1"/>
</dbReference>
<dbReference type="NCBIfam" id="TIGR01554">
    <property type="entry name" value="major_cap_HK97"/>
    <property type="match status" value="1"/>
</dbReference>
<dbReference type="OrthoDB" id="637859at2"/>
<gene>
    <name evidence="3" type="ORF">SAMN06295912_108125</name>
</gene>
<dbReference type="InterPro" id="IPR054612">
    <property type="entry name" value="Phage_capsid-like_C"/>
</dbReference>
<dbReference type="AlphaFoldDB" id="A0A239FBA2"/>
<evidence type="ECO:0000313" key="3">
    <source>
        <dbReference type="EMBL" id="SNS53364.1"/>
    </source>
</evidence>
<dbReference type="EMBL" id="FZOS01000008">
    <property type="protein sequence ID" value="SNS53364.1"/>
    <property type="molecule type" value="Genomic_DNA"/>
</dbReference>
<dbReference type="InterPro" id="IPR024455">
    <property type="entry name" value="Phage_capsid"/>
</dbReference>
<protein>
    <submittedName>
        <fullName evidence="3">Phage major capsid protein, HK97 family</fullName>
    </submittedName>
</protein>
<accession>A0A239FBA2</accession>
<dbReference type="Pfam" id="PF05065">
    <property type="entry name" value="Phage_capsid"/>
    <property type="match status" value="1"/>
</dbReference>
<name>A0A239FBA2_9SPHN</name>